<dbReference type="GO" id="GO:0051131">
    <property type="term" value="P:chaperone-mediated protein complex assembly"/>
    <property type="evidence" value="ECO:0007669"/>
    <property type="project" value="InterPro"/>
</dbReference>
<gene>
    <name evidence="2" type="ORF">AYY18_12315</name>
</gene>
<dbReference type="RefSeq" id="WP_067406655.1">
    <property type="nucleotide sequence ID" value="NZ_LZEY01000061.1"/>
</dbReference>
<dbReference type="InterPro" id="IPR003765">
    <property type="entry name" value="NO3_reductase_chaperone_NarJ"/>
</dbReference>
<dbReference type="GO" id="GO:0042128">
    <property type="term" value="P:nitrate assimilation"/>
    <property type="evidence" value="ECO:0007669"/>
    <property type="project" value="UniProtKB-KW"/>
</dbReference>
<evidence type="ECO:0000256" key="1">
    <source>
        <dbReference type="ARBA" id="ARBA00023063"/>
    </source>
</evidence>
<dbReference type="PANTHER" id="PTHR43680">
    <property type="entry name" value="NITRATE REDUCTASE MOLYBDENUM COFACTOR ASSEMBLY CHAPERONE"/>
    <property type="match status" value="1"/>
</dbReference>
<name>A0A1B8GZA9_9GAMM</name>
<comment type="caution">
    <text evidence="2">The sequence shown here is derived from an EMBL/GenBank/DDBJ whole genome shotgun (WGS) entry which is preliminary data.</text>
</comment>
<evidence type="ECO:0000313" key="3">
    <source>
        <dbReference type="Proteomes" id="UP000092377"/>
    </source>
</evidence>
<dbReference type="InterPro" id="IPR020945">
    <property type="entry name" value="DMSO/NO3_reduct_chaperone"/>
</dbReference>
<organism evidence="2 3">
    <name type="scientific">Morganella psychrotolerans</name>
    <dbReference type="NCBI Taxonomy" id="368603"/>
    <lineage>
        <taxon>Bacteria</taxon>
        <taxon>Pseudomonadati</taxon>
        <taxon>Pseudomonadota</taxon>
        <taxon>Gammaproteobacteria</taxon>
        <taxon>Enterobacterales</taxon>
        <taxon>Morganellaceae</taxon>
        <taxon>Morganella</taxon>
    </lineage>
</organism>
<keyword evidence="1" id="KW-0534">Nitrate assimilation</keyword>
<reference evidence="3" key="1">
    <citation type="submission" date="2016-06" db="EMBL/GenBank/DDBJ databases">
        <authorList>
            <person name="Butler K."/>
        </authorList>
    </citation>
    <scope>NUCLEOTIDE SEQUENCE [LARGE SCALE GENOMIC DNA]</scope>
    <source>
        <strain evidence="3">GCSL-Mp20</strain>
    </source>
</reference>
<dbReference type="Pfam" id="PF02613">
    <property type="entry name" value="Nitrate_red_del"/>
    <property type="match status" value="1"/>
</dbReference>
<accession>A0A1B8GZA9</accession>
<dbReference type="GO" id="GO:0016530">
    <property type="term" value="F:metallochaperone activity"/>
    <property type="evidence" value="ECO:0007669"/>
    <property type="project" value="TreeGrafter"/>
</dbReference>
<dbReference type="Proteomes" id="UP000092377">
    <property type="component" value="Unassembled WGS sequence"/>
</dbReference>
<protein>
    <submittedName>
        <fullName evidence="2">Nitrate reductase molybdenum cofactor assembly chaperone</fullName>
    </submittedName>
</protein>
<proteinExistence type="predicted"/>
<dbReference type="SUPFAM" id="SSF89155">
    <property type="entry name" value="TorD-like"/>
    <property type="match status" value="1"/>
</dbReference>
<dbReference type="OrthoDB" id="8478585at2"/>
<dbReference type="GO" id="GO:0051082">
    <property type="term" value="F:unfolded protein binding"/>
    <property type="evidence" value="ECO:0007669"/>
    <property type="project" value="InterPro"/>
</dbReference>
<sequence length="244" mass="27447">MITLKIIGCLLDYPNEALWTHRDELITEIEQAHELRLTQAAALMYFTGELTAESLLDSQARYSELFDRGRATSLLLFEHVYGESRDRGQAMVSLLDQYEEAGITLNSRELPDYLPVYLEYLSVMPPEKAIQGLKDIAPILALLGERLRQRESHYHELFKLLLELADSELTLESLNRQVAGEARDDTPAALDAVWEEEQVTFLADKGCDNSVLTQHQRRFSQSVAPNYIQVGDAPASPAAKGVNP</sequence>
<evidence type="ECO:0000313" key="2">
    <source>
        <dbReference type="EMBL" id="OBU02166.1"/>
    </source>
</evidence>
<dbReference type="InterPro" id="IPR036411">
    <property type="entry name" value="TorD-like_sf"/>
</dbReference>
<dbReference type="EMBL" id="LZEY01000061">
    <property type="protein sequence ID" value="OBU02166.1"/>
    <property type="molecule type" value="Genomic_DNA"/>
</dbReference>
<dbReference type="PANTHER" id="PTHR43680:SF2">
    <property type="entry name" value="NITRATE REDUCTASE MOLYBDENUM COFACTOR ASSEMBLY CHAPERONE NARJ"/>
    <property type="match status" value="1"/>
</dbReference>
<dbReference type="AlphaFoldDB" id="A0A1B8GZA9"/>
<dbReference type="NCBIfam" id="TIGR00684">
    <property type="entry name" value="narJ"/>
    <property type="match status" value="1"/>
</dbReference>
<keyword evidence="3" id="KW-1185">Reference proteome</keyword>